<keyword evidence="3" id="KW-1185">Reference proteome</keyword>
<feature type="region of interest" description="Disordered" evidence="1">
    <location>
        <begin position="129"/>
        <end position="235"/>
    </location>
</feature>
<gene>
    <name evidence="2" type="ORF">WN48_11374</name>
</gene>
<feature type="region of interest" description="Disordered" evidence="1">
    <location>
        <begin position="337"/>
        <end position="366"/>
    </location>
</feature>
<feature type="region of interest" description="Disordered" evidence="1">
    <location>
        <begin position="289"/>
        <end position="322"/>
    </location>
</feature>
<feature type="compositionally biased region" description="Basic and acidic residues" evidence="1">
    <location>
        <begin position="295"/>
        <end position="321"/>
    </location>
</feature>
<name>A0A310SQ81_9HYME</name>
<organism evidence="2 3">
    <name type="scientific">Eufriesea mexicana</name>
    <dbReference type="NCBI Taxonomy" id="516756"/>
    <lineage>
        <taxon>Eukaryota</taxon>
        <taxon>Metazoa</taxon>
        <taxon>Ecdysozoa</taxon>
        <taxon>Arthropoda</taxon>
        <taxon>Hexapoda</taxon>
        <taxon>Insecta</taxon>
        <taxon>Pterygota</taxon>
        <taxon>Neoptera</taxon>
        <taxon>Endopterygota</taxon>
        <taxon>Hymenoptera</taxon>
        <taxon>Apocrita</taxon>
        <taxon>Aculeata</taxon>
        <taxon>Apoidea</taxon>
        <taxon>Anthophila</taxon>
        <taxon>Apidae</taxon>
        <taxon>Eufriesea</taxon>
    </lineage>
</organism>
<dbReference type="Proteomes" id="UP000250275">
    <property type="component" value="Unassembled WGS sequence"/>
</dbReference>
<dbReference type="EMBL" id="KQ761108">
    <property type="protein sequence ID" value="OAD58211.1"/>
    <property type="molecule type" value="Genomic_DNA"/>
</dbReference>
<feature type="compositionally biased region" description="Basic and acidic residues" evidence="1">
    <location>
        <begin position="177"/>
        <end position="186"/>
    </location>
</feature>
<feature type="compositionally biased region" description="Basic and acidic residues" evidence="1">
    <location>
        <begin position="340"/>
        <end position="351"/>
    </location>
</feature>
<reference evidence="2 3" key="1">
    <citation type="submission" date="2015-07" db="EMBL/GenBank/DDBJ databases">
        <title>The genome of Eufriesea mexicana.</title>
        <authorList>
            <person name="Pan H."/>
            <person name="Kapheim K."/>
        </authorList>
    </citation>
    <scope>NUCLEOTIDE SEQUENCE [LARGE SCALE GENOMIC DNA]</scope>
    <source>
        <strain evidence="2">0111107269</strain>
        <tissue evidence="2">Whole body</tissue>
    </source>
</reference>
<dbReference type="AlphaFoldDB" id="A0A310SQ81"/>
<evidence type="ECO:0000313" key="2">
    <source>
        <dbReference type="EMBL" id="OAD58211.1"/>
    </source>
</evidence>
<proteinExistence type="predicted"/>
<evidence type="ECO:0000313" key="3">
    <source>
        <dbReference type="Proteomes" id="UP000250275"/>
    </source>
</evidence>
<evidence type="ECO:0000256" key="1">
    <source>
        <dbReference type="SAM" id="MobiDB-lite"/>
    </source>
</evidence>
<feature type="compositionally biased region" description="Polar residues" evidence="1">
    <location>
        <begin position="215"/>
        <end position="235"/>
    </location>
</feature>
<feature type="compositionally biased region" description="Basic and acidic residues" evidence="1">
    <location>
        <begin position="204"/>
        <end position="214"/>
    </location>
</feature>
<protein>
    <submittedName>
        <fullName evidence="2">Uncharacterized protein</fullName>
    </submittedName>
</protein>
<accession>A0A310SQ81</accession>
<feature type="compositionally biased region" description="Basic and acidic residues" evidence="1">
    <location>
        <begin position="152"/>
        <end position="166"/>
    </location>
</feature>
<sequence>MNPYQSPGPRPTPTSIFVEHLASLERIPGFRYLADIPISSYKINWDKDGAVSKDIESQSSIRSTLIGKVNLTGDMDKSGSSLLPFRVRNAPKYSHIDTGILNFLKIIQHVEPVLRLLLVEDKVYTREQKRKATIEHNAGQRGRGSPTQRGSCGRDERRPGRAKETSLKSTAQSMKTRNRDEKEKLSKGPASKTYETTETAVTREFSKKSQEDKTSITTRPSVKTHDNQLSAEDNHTSELFSSTLTRSSSINLGQSLHSRAKTKGNNRAQCWPAWPRFADSKRLVWTRRKKAGTSKRNEPEEHSPVDEDAEQRREGEAEQRASRRNWTRLNLWLVVKGRGRKEQEEREEKEGGGGGAGFESRSRQDK</sequence>